<evidence type="ECO:0000313" key="1">
    <source>
        <dbReference type="EMBL" id="JAH49908.1"/>
    </source>
</evidence>
<reference evidence="1" key="2">
    <citation type="journal article" date="2015" name="Fish Shellfish Immunol.">
        <title>Early steps in the European eel (Anguilla anguilla)-Vibrio vulnificus interaction in the gills: Role of the RtxA13 toxin.</title>
        <authorList>
            <person name="Callol A."/>
            <person name="Pajuelo D."/>
            <person name="Ebbesson L."/>
            <person name="Teles M."/>
            <person name="MacKenzie S."/>
            <person name="Amaro C."/>
        </authorList>
    </citation>
    <scope>NUCLEOTIDE SEQUENCE</scope>
</reference>
<dbReference type="AlphaFoldDB" id="A0A0E9TB21"/>
<name>A0A0E9TB21_ANGAN</name>
<reference evidence="1" key="1">
    <citation type="submission" date="2014-11" db="EMBL/GenBank/DDBJ databases">
        <authorList>
            <person name="Amaro Gonzalez C."/>
        </authorList>
    </citation>
    <scope>NUCLEOTIDE SEQUENCE</scope>
</reference>
<sequence>MRRGEKFPFPSLTPLVSLKMNGLLFWRAPQCF</sequence>
<dbReference type="EMBL" id="GBXM01058669">
    <property type="protein sequence ID" value="JAH49908.1"/>
    <property type="molecule type" value="Transcribed_RNA"/>
</dbReference>
<accession>A0A0E9TB21</accession>
<protein>
    <submittedName>
        <fullName evidence="1">Uncharacterized protein</fullName>
    </submittedName>
</protein>
<organism evidence="1">
    <name type="scientific">Anguilla anguilla</name>
    <name type="common">European freshwater eel</name>
    <name type="synonym">Muraena anguilla</name>
    <dbReference type="NCBI Taxonomy" id="7936"/>
    <lineage>
        <taxon>Eukaryota</taxon>
        <taxon>Metazoa</taxon>
        <taxon>Chordata</taxon>
        <taxon>Craniata</taxon>
        <taxon>Vertebrata</taxon>
        <taxon>Euteleostomi</taxon>
        <taxon>Actinopterygii</taxon>
        <taxon>Neopterygii</taxon>
        <taxon>Teleostei</taxon>
        <taxon>Anguilliformes</taxon>
        <taxon>Anguillidae</taxon>
        <taxon>Anguilla</taxon>
    </lineage>
</organism>
<proteinExistence type="predicted"/>